<dbReference type="SUPFAM" id="SSF52922">
    <property type="entry name" value="TK C-terminal domain-like"/>
    <property type="match status" value="1"/>
</dbReference>
<dbReference type="NCBIfam" id="NF006412">
    <property type="entry name" value="PRK08659.1"/>
    <property type="match status" value="1"/>
</dbReference>
<dbReference type="Proteomes" id="UP000322454">
    <property type="component" value="Unassembled WGS sequence"/>
</dbReference>
<dbReference type="SUPFAM" id="SSF52518">
    <property type="entry name" value="Thiamin diphosphate-binding fold (THDP-binding)"/>
    <property type="match status" value="1"/>
</dbReference>
<dbReference type="Pfam" id="PF01855">
    <property type="entry name" value="POR_N"/>
    <property type="match status" value="1"/>
</dbReference>
<dbReference type="GO" id="GO:0016491">
    <property type="term" value="F:oxidoreductase activity"/>
    <property type="evidence" value="ECO:0007669"/>
    <property type="project" value="UniProtKB-KW"/>
</dbReference>
<dbReference type="EMBL" id="SHMQ01000001">
    <property type="protein sequence ID" value="RZV40505.1"/>
    <property type="molecule type" value="Genomic_DNA"/>
</dbReference>
<name>A0A520XHD9_9DELT</name>
<protein>
    <submittedName>
        <fullName evidence="4">2-oxoacid:acceptor oxidoreductase subunit alpha</fullName>
    </submittedName>
</protein>
<accession>A0A520XHD9</accession>
<dbReference type="InterPro" id="IPR002880">
    <property type="entry name" value="Pyrv_Fd/Flavodoxin_OxRdtase_N"/>
</dbReference>
<evidence type="ECO:0000256" key="1">
    <source>
        <dbReference type="ARBA" id="ARBA00023002"/>
    </source>
</evidence>
<feature type="domain" description="Pyruvate:ferredoxin oxidoreductase core" evidence="3">
    <location>
        <begin position="275"/>
        <end position="367"/>
    </location>
</feature>
<dbReference type="InterPro" id="IPR033412">
    <property type="entry name" value="PFOR_II"/>
</dbReference>
<organism evidence="4 5">
    <name type="scientific">Candidatus Acidulodesulfobacterium acidiphilum</name>
    <dbReference type="NCBI Taxonomy" id="2597224"/>
    <lineage>
        <taxon>Bacteria</taxon>
        <taxon>Deltaproteobacteria</taxon>
        <taxon>Candidatus Acidulodesulfobacterales</taxon>
        <taxon>Candidatus Acidulodesulfobacterium</taxon>
    </lineage>
</organism>
<evidence type="ECO:0000313" key="5">
    <source>
        <dbReference type="Proteomes" id="UP000322454"/>
    </source>
</evidence>
<gene>
    <name evidence="4" type="ORF">EVJ48_00870</name>
</gene>
<dbReference type="Gene3D" id="3.40.50.920">
    <property type="match status" value="1"/>
</dbReference>
<dbReference type="InterPro" id="IPR052368">
    <property type="entry name" value="2-oxoacid_oxidoreductase"/>
</dbReference>
<proteinExistence type="predicted"/>
<evidence type="ECO:0000313" key="4">
    <source>
        <dbReference type="EMBL" id="RZV40505.1"/>
    </source>
</evidence>
<sequence length="378" mass="41091">MSKNIKLMQGNEAVAEGAIIAGCDFFAGYPITPSSEVAEFLSSKLPKIGKVFLQMEDEIAALGAVLGAALGGAKAITATSGPGMSLKQENIGYASMCEIPCVIVNVMRGGPSTGLPTLPSQSDIMQAKWGTHGDHAIIAITPSSVNESLYETIRAFNLAVKYRTPVLLLTDEIIGHMREKVVIPDKSEVEIIDLKLPDVPPEKYNPYNYTSGKVTPLAPMGEGYRYHVTGLIHGETGFPSQKTDVIQNAENWLIDKIYKNIKDIEKFEEFMTGDADILVVAYGSTSRSVRQAISMARAAGIKVGMFRPITIWPFPEEQISNLSKKIKKVLVVEMNMGQIILEVQRAACGSKVYGLHVTNGEPITPDQIFAKIKEVSEN</sequence>
<dbReference type="InterPro" id="IPR029061">
    <property type="entry name" value="THDP-binding"/>
</dbReference>
<dbReference type="PANTHER" id="PTHR43088">
    <property type="entry name" value="SUBUNIT OF PYRUVATE:FLAVODOXIN OXIDOREDUCTASE-RELATED"/>
    <property type="match status" value="1"/>
</dbReference>
<evidence type="ECO:0000259" key="2">
    <source>
        <dbReference type="Pfam" id="PF01855"/>
    </source>
</evidence>
<dbReference type="CDD" id="cd07034">
    <property type="entry name" value="TPP_PYR_PFOR_IOR-alpha_like"/>
    <property type="match status" value="1"/>
</dbReference>
<dbReference type="FunFam" id="3.40.50.970:FF:000022">
    <property type="entry name" value="2-oxoglutarate ferredoxin oxidoreductase alpha subunit"/>
    <property type="match status" value="1"/>
</dbReference>
<feature type="domain" description="Pyruvate flavodoxin/ferredoxin oxidoreductase pyrimidine binding" evidence="2">
    <location>
        <begin position="16"/>
        <end position="242"/>
    </location>
</feature>
<comment type="caution">
    <text evidence="4">The sequence shown here is derived from an EMBL/GenBank/DDBJ whole genome shotgun (WGS) entry which is preliminary data.</text>
</comment>
<evidence type="ECO:0000259" key="3">
    <source>
        <dbReference type="Pfam" id="PF17147"/>
    </source>
</evidence>
<dbReference type="Pfam" id="PF17147">
    <property type="entry name" value="PFOR_II"/>
    <property type="match status" value="1"/>
</dbReference>
<dbReference type="AlphaFoldDB" id="A0A520XHD9"/>
<dbReference type="Gene3D" id="3.40.50.970">
    <property type="match status" value="1"/>
</dbReference>
<dbReference type="PANTHER" id="PTHR43088:SF1">
    <property type="entry name" value="SUBUNIT OF PYRUVATE:FLAVODOXIN OXIDOREDUCTASE"/>
    <property type="match status" value="1"/>
</dbReference>
<keyword evidence="1" id="KW-0560">Oxidoreductase</keyword>
<dbReference type="FunFam" id="3.40.50.920:FF:000013">
    <property type="entry name" value="Ferredoxin oxidoreductase alpha subunit"/>
    <property type="match status" value="1"/>
</dbReference>
<dbReference type="InterPro" id="IPR009014">
    <property type="entry name" value="Transketo_C/PFOR_II"/>
</dbReference>
<reference evidence="4 5" key="1">
    <citation type="submission" date="2019-01" db="EMBL/GenBank/DDBJ databases">
        <title>Insights into ecological role of a new deltaproteobacterial order Candidatus Sinidesulfobacterales (Sva0485) by metagenomics and metatranscriptomics.</title>
        <authorList>
            <person name="Tan S."/>
            <person name="Liu J."/>
            <person name="Fang Y."/>
            <person name="Hedlund B."/>
            <person name="Lian Z.-H."/>
            <person name="Huang L.-Y."/>
            <person name="Li J.-T."/>
            <person name="Huang L.-N."/>
            <person name="Li W.-J."/>
            <person name="Jiang H.-C."/>
            <person name="Dong H.-L."/>
            <person name="Shu W.-S."/>
        </authorList>
    </citation>
    <scope>NUCLEOTIDE SEQUENCE [LARGE SCALE GENOMIC DNA]</scope>
    <source>
        <strain evidence="4">AP4</strain>
    </source>
</reference>